<dbReference type="STRING" id="41427.A0A182J2J2"/>
<feature type="compositionally biased region" description="Basic and acidic residues" evidence="1">
    <location>
        <begin position="104"/>
        <end position="114"/>
    </location>
</feature>
<protein>
    <submittedName>
        <fullName evidence="2">Uncharacterized protein</fullName>
    </submittedName>
</protein>
<evidence type="ECO:0000256" key="1">
    <source>
        <dbReference type="SAM" id="MobiDB-lite"/>
    </source>
</evidence>
<name>A0A182J2J2_ANOAO</name>
<dbReference type="EnsemblMetazoa" id="AATE010148-RA">
    <property type="protein sequence ID" value="AATE010148-PA.1"/>
    <property type="gene ID" value="AATE010148"/>
</dbReference>
<dbReference type="VEuPathDB" id="VectorBase:AATE010148"/>
<reference evidence="2" key="1">
    <citation type="submission" date="2022-08" db="UniProtKB">
        <authorList>
            <consortium name="EnsemblMetazoa"/>
        </authorList>
    </citation>
    <scope>IDENTIFICATION</scope>
    <source>
        <strain evidence="2">EBRO</strain>
    </source>
</reference>
<dbReference type="EMBL" id="AXCP01008066">
    <property type="status" value="NOT_ANNOTATED_CDS"/>
    <property type="molecule type" value="Genomic_DNA"/>
</dbReference>
<accession>A0A182J2J2</accession>
<sequence>MPPPTGPPSVRAALASSAGIPPFSNLLSGATSGVEERLMVTVRVRPLSDAGEPNCIQVQPNRSRSLLFDDGSRNKPKKYNYDCVFGEVSTQCSEGNLRLTSGVGKDDLDQERHPGAPGSVEKYSIPHSSSVARSPVLSV</sequence>
<organism evidence="2">
    <name type="scientific">Anopheles atroparvus</name>
    <name type="common">European mosquito</name>
    <dbReference type="NCBI Taxonomy" id="41427"/>
    <lineage>
        <taxon>Eukaryota</taxon>
        <taxon>Metazoa</taxon>
        <taxon>Ecdysozoa</taxon>
        <taxon>Arthropoda</taxon>
        <taxon>Hexapoda</taxon>
        <taxon>Insecta</taxon>
        <taxon>Pterygota</taxon>
        <taxon>Neoptera</taxon>
        <taxon>Endopterygota</taxon>
        <taxon>Diptera</taxon>
        <taxon>Nematocera</taxon>
        <taxon>Culicoidea</taxon>
        <taxon>Culicidae</taxon>
        <taxon>Anophelinae</taxon>
        <taxon>Anopheles</taxon>
    </lineage>
</organism>
<feature type="region of interest" description="Disordered" evidence="1">
    <location>
        <begin position="101"/>
        <end position="139"/>
    </location>
</feature>
<evidence type="ECO:0000313" key="2">
    <source>
        <dbReference type="EnsemblMetazoa" id="AATE010148-PA.1"/>
    </source>
</evidence>
<dbReference type="AlphaFoldDB" id="A0A182J2J2"/>
<proteinExistence type="predicted"/>